<sequence length="133" mass="14284">MVIQIFGVGSSEDLTLLLDIEGRCVDRQPTKVIRPCSWSPPMDNDLIFNIDGSARGSPGLARIDGVMRDASGKFLCLFSSFVGSADSNVAEVLAIHIACELISSCLLLSDHNITIRVILNLLYLGSMVRASGT</sequence>
<evidence type="ECO:0000313" key="2">
    <source>
        <dbReference type="EMBL" id="KAI9185392.1"/>
    </source>
</evidence>
<evidence type="ECO:0000259" key="1">
    <source>
        <dbReference type="Pfam" id="PF13456"/>
    </source>
</evidence>
<keyword evidence="3" id="KW-1185">Reference proteome</keyword>
<reference evidence="2" key="1">
    <citation type="journal article" date="2022" name="Plant J.">
        <title>Strategies of tolerance reflected in two North American maple genomes.</title>
        <authorList>
            <person name="McEvoy S.L."/>
            <person name="Sezen U.U."/>
            <person name="Trouern-Trend A."/>
            <person name="McMahon S.M."/>
            <person name="Schaberg P.G."/>
            <person name="Yang J."/>
            <person name="Wegrzyn J.L."/>
            <person name="Swenson N.G."/>
        </authorList>
    </citation>
    <scope>NUCLEOTIDE SEQUENCE</scope>
    <source>
        <strain evidence="2">91603</strain>
    </source>
</reference>
<dbReference type="Proteomes" id="UP001064489">
    <property type="component" value="Chromosome 3"/>
</dbReference>
<organism evidence="2 3">
    <name type="scientific">Acer negundo</name>
    <name type="common">Box elder</name>
    <dbReference type="NCBI Taxonomy" id="4023"/>
    <lineage>
        <taxon>Eukaryota</taxon>
        <taxon>Viridiplantae</taxon>
        <taxon>Streptophyta</taxon>
        <taxon>Embryophyta</taxon>
        <taxon>Tracheophyta</taxon>
        <taxon>Spermatophyta</taxon>
        <taxon>Magnoliopsida</taxon>
        <taxon>eudicotyledons</taxon>
        <taxon>Gunneridae</taxon>
        <taxon>Pentapetalae</taxon>
        <taxon>rosids</taxon>
        <taxon>malvids</taxon>
        <taxon>Sapindales</taxon>
        <taxon>Sapindaceae</taxon>
        <taxon>Hippocastanoideae</taxon>
        <taxon>Acereae</taxon>
        <taxon>Acer</taxon>
    </lineage>
</organism>
<comment type="caution">
    <text evidence="2">The sequence shown here is derived from an EMBL/GenBank/DDBJ whole genome shotgun (WGS) entry which is preliminary data.</text>
</comment>
<name>A0AAD5J4W4_ACENE</name>
<feature type="domain" description="RNase H type-1" evidence="1">
    <location>
        <begin position="49"/>
        <end position="104"/>
    </location>
</feature>
<dbReference type="Gene3D" id="3.30.420.10">
    <property type="entry name" value="Ribonuclease H-like superfamily/Ribonuclease H"/>
    <property type="match status" value="1"/>
</dbReference>
<dbReference type="InterPro" id="IPR002156">
    <property type="entry name" value="RNaseH_domain"/>
</dbReference>
<dbReference type="InterPro" id="IPR044730">
    <property type="entry name" value="RNase_H-like_dom_plant"/>
</dbReference>
<dbReference type="PANTHER" id="PTHR47723:SF22">
    <property type="entry name" value="RNASE H TYPE-1 DOMAIN-CONTAINING PROTEIN"/>
    <property type="match status" value="1"/>
</dbReference>
<dbReference type="InterPro" id="IPR036397">
    <property type="entry name" value="RNaseH_sf"/>
</dbReference>
<dbReference type="GO" id="GO:0003676">
    <property type="term" value="F:nucleic acid binding"/>
    <property type="evidence" value="ECO:0007669"/>
    <property type="project" value="InterPro"/>
</dbReference>
<proteinExistence type="predicted"/>
<dbReference type="EMBL" id="JAJSOW010000100">
    <property type="protein sequence ID" value="KAI9185392.1"/>
    <property type="molecule type" value="Genomic_DNA"/>
</dbReference>
<dbReference type="InterPro" id="IPR012337">
    <property type="entry name" value="RNaseH-like_sf"/>
</dbReference>
<protein>
    <recommendedName>
        <fullName evidence="1">RNase H type-1 domain-containing protein</fullName>
    </recommendedName>
</protein>
<dbReference type="GO" id="GO:0004523">
    <property type="term" value="F:RNA-DNA hybrid ribonuclease activity"/>
    <property type="evidence" value="ECO:0007669"/>
    <property type="project" value="InterPro"/>
</dbReference>
<reference evidence="2" key="2">
    <citation type="submission" date="2023-02" db="EMBL/GenBank/DDBJ databases">
        <authorList>
            <person name="Swenson N.G."/>
            <person name="Wegrzyn J.L."/>
            <person name="Mcevoy S.L."/>
        </authorList>
    </citation>
    <scope>NUCLEOTIDE SEQUENCE</scope>
    <source>
        <strain evidence="2">91603</strain>
        <tissue evidence="2">Leaf</tissue>
    </source>
</reference>
<dbReference type="AlphaFoldDB" id="A0AAD5J4W4"/>
<gene>
    <name evidence="2" type="ORF">LWI28_006777</name>
</gene>
<dbReference type="InterPro" id="IPR053151">
    <property type="entry name" value="RNase_H-like"/>
</dbReference>
<dbReference type="SUPFAM" id="SSF53098">
    <property type="entry name" value="Ribonuclease H-like"/>
    <property type="match status" value="1"/>
</dbReference>
<dbReference type="Pfam" id="PF13456">
    <property type="entry name" value="RVT_3"/>
    <property type="match status" value="1"/>
</dbReference>
<dbReference type="CDD" id="cd06222">
    <property type="entry name" value="RNase_H_like"/>
    <property type="match status" value="1"/>
</dbReference>
<evidence type="ECO:0000313" key="3">
    <source>
        <dbReference type="Proteomes" id="UP001064489"/>
    </source>
</evidence>
<dbReference type="PANTHER" id="PTHR47723">
    <property type="entry name" value="OS05G0353850 PROTEIN"/>
    <property type="match status" value="1"/>
</dbReference>
<accession>A0AAD5J4W4</accession>